<protein>
    <submittedName>
        <fullName evidence="3">Uncharacterized protein</fullName>
    </submittedName>
</protein>
<feature type="region of interest" description="Disordered" evidence="1">
    <location>
        <begin position="333"/>
        <end position="367"/>
    </location>
</feature>
<dbReference type="RefSeq" id="XP_025597142.1">
    <property type="nucleotide sequence ID" value="XM_025745784.1"/>
</dbReference>
<name>A0A316Z9K0_9BASI</name>
<evidence type="ECO:0000256" key="2">
    <source>
        <dbReference type="SAM" id="SignalP"/>
    </source>
</evidence>
<dbReference type="GeneID" id="37273328"/>
<gene>
    <name evidence="3" type="ORF">FA09DRAFT_70200</name>
</gene>
<feature type="compositionally biased region" description="Low complexity" evidence="1">
    <location>
        <begin position="300"/>
        <end position="311"/>
    </location>
</feature>
<feature type="compositionally biased region" description="Low complexity" evidence="1">
    <location>
        <begin position="193"/>
        <end position="202"/>
    </location>
</feature>
<dbReference type="Proteomes" id="UP000245946">
    <property type="component" value="Unassembled WGS sequence"/>
</dbReference>
<evidence type="ECO:0000313" key="3">
    <source>
        <dbReference type="EMBL" id="PWN96863.1"/>
    </source>
</evidence>
<feature type="region of interest" description="Disordered" evidence="1">
    <location>
        <begin position="193"/>
        <end position="213"/>
    </location>
</feature>
<proteinExistence type="predicted"/>
<dbReference type="AlphaFoldDB" id="A0A316Z9K0"/>
<evidence type="ECO:0000313" key="4">
    <source>
        <dbReference type="Proteomes" id="UP000245946"/>
    </source>
</evidence>
<keyword evidence="4" id="KW-1185">Reference proteome</keyword>
<dbReference type="EMBL" id="KZ819297">
    <property type="protein sequence ID" value="PWN96863.1"/>
    <property type="molecule type" value="Genomic_DNA"/>
</dbReference>
<feature type="signal peptide" evidence="2">
    <location>
        <begin position="1"/>
        <end position="21"/>
    </location>
</feature>
<keyword evidence="2" id="KW-0732">Signal</keyword>
<organism evidence="3 4">
    <name type="scientific">Tilletiopsis washingtonensis</name>
    <dbReference type="NCBI Taxonomy" id="58919"/>
    <lineage>
        <taxon>Eukaryota</taxon>
        <taxon>Fungi</taxon>
        <taxon>Dikarya</taxon>
        <taxon>Basidiomycota</taxon>
        <taxon>Ustilaginomycotina</taxon>
        <taxon>Exobasidiomycetes</taxon>
        <taxon>Entylomatales</taxon>
        <taxon>Entylomatales incertae sedis</taxon>
        <taxon>Tilletiopsis</taxon>
    </lineage>
</organism>
<feature type="chain" id="PRO_5016316687" evidence="2">
    <location>
        <begin position="22"/>
        <end position="451"/>
    </location>
</feature>
<feature type="region of interest" description="Disordered" evidence="1">
    <location>
        <begin position="300"/>
        <end position="319"/>
    </location>
</feature>
<feature type="compositionally biased region" description="Basic residues" evidence="1">
    <location>
        <begin position="43"/>
        <end position="52"/>
    </location>
</feature>
<feature type="compositionally biased region" description="Low complexity" evidence="1">
    <location>
        <begin position="356"/>
        <end position="367"/>
    </location>
</feature>
<evidence type="ECO:0000256" key="1">
    <source>
        <dbReference type="SAM" id="MobiDB-lite"/>
    </source>
</evidence>
<feature type="region of interest" description="Disordered" evidence="1">
    <location>
        <begin position="43"/>
        <end position="64"/>
    </location>
</feature>
<reference evidence="3 4" key="1">
    <citation type="journal article" date="2018" name="Mol. Biol. Evol.">
        <title>Broad Genomic Sampling Reveals a Smut Pathogenic Ancestry of the Fungal Clade Ustilaginomycotina.</title>
        <authorList>
            <person name="Kijpornyongpan T."/>
            <person name="Mondo S.J."/>
            <person name="Barry K."/>
            <person name="Sandor L."/>
            <person name="Lee J."/>
            <person name="Lipzen A."/>
            <person name="Pangilinan J."/>
            <person name="LaButti K."/>
            <person name="Hainaut M."/>
            <person name="Henrissat B."/>
            <person name="Grigoriev I.V."/>
            <person name="Spatafora J.W."/>
            <person name="Aime M.C."/>
        </authorList>
    </citation>
    <scope>NUCLEOTIDE SEQUENCE [LARGE SCALE GENOMIC DNA]</scope>
    <source>
        <strain evidence="3 4">MCA 4186</strain>
    </source>
</reference>
<accession>A0A316Z9K0</accession>
<sequence length="451" mass="46437">MLSLALHRWTRVASCCTLAAAAGGSERCERRCGAVRCAAHARSRPPHHRISGPHRPAGQSLSAADAQKEECIGPAAVLQLVLSLSRASLPQPSRLLHPTALLSGQASATSAVRHSPAPRLPRSIRRALRRVMAQPACRAAEPLALAAPALLPLCVPAVRRSQPGVGAASSAPAAAAARVPRARLASSPCILGASSSPSTTSSHPPPSPFESSPAAPFLAAPPAAIFAQFRAFSFDAPADFDIEHAAAAASFSPTSSAFFRPHGRSSSAALPTAAFAAEHLALDSRSAGAAPRRYSSISSTSRAASCTASPSDSSCYVSPPTVRRASLQLLDSPVQPALRSTSGSTSTPPLAHRRVLSQQQPRAAPPSSAALAARISAHSQLLSAPAAPRRVPSTFAQGRSPPRRVLRYRGRAVAPLLAAHATTPSDFAPLPCLVLQAPIELASDASSDLCL</sequence>
<feature type="compositionally biased region" description="Polar residues" evidence="1">
    <location>
        <begin position="338"/>
        <end position="348"/>
    </location>
</feature>